<reference evidence="1" key="1">
    <citation type="submission" date="2023-08" db="EMBL/GenBank/DDBJ databases">
        <title>Increased levels of nutrients transform a symbiont into a lethal pathobiont.</title>
        <authorList>
            <person name="Lachnit T."/>
            <person name="Ulrich L."/>
            <person name="Willmer F.M."/>
            <person name="Hasenbein T."/>
            <person name="Steiner L.X."/>
            <person name="Wolters M."/>
            <person name="Herbst E.M."/>
            <person name="Deines P."/>
        </authorList>
    </citation>
    <scope>NUCLEOTIDE SEQUENCE</scope>
    <source>
        <strain evidence="1">T3</strain>
    </source>
</reference>
<evidence type="ECO:0008006" key="2">
    <source>
        <dbReference type="Google" id="ProtNLM"/>
    </source>
</evidence>
<organism evidence="1">
    <name type="scientific">Pseudomonas solani</name>
    <dbReference type="NCBI Taxonomy" id="2731552"/>
    <lineage>
        <taxon>Bacteria</taxon>
        <taxon>Pseudomonadati</taxon>
        <taxon>Pseudomonadota</taxon>
        <taxon>Gammaproteobacteria</taxon>
        <taxon>Pseudomonadales</taxon>
        <taxon>Pseudomonadaceae</taxon>
        <taxon>Pseudomonas</taxon>
    </lineage>
</organism>
<dbReference type="AlphaFoldDB" id="A0AAU7YBF1"/>
<evidence type="ECO:0000313" key="1">
    <source>
        <dbReference type="EMBL" id="XBY66128.1"/>
    </source>
</evidence>
<accession>A0AAU7YBF1</accession>
<dbReference type="EMBL" id="CP158373">
    <property type="protein sequence ID" value="XBY66128.1"/>
    <property type="molecule type" value="Genomic_DNA"/>
</dbReference>
<proteinExistence type="predicted"/>
<gene>
    <name evidence="1" type="ORF">ABS648_10340</name>
</gene>
<dbReference type="RefSeq" id="WP_350448178.1">
    <property type="nucleotide sequence ID" value="NZ_CP158373.1"/>
</dbReference>
<protein>
    <recommendedName>
        <fullName evidence="2">Anti-sigma factor</fullName>
    </recommendedName>
</protein>
<sequence>MNQDPRKPDGLEQQMLAHFRAHEGGEPSAELDARILAAARAAVRPATPSLAERLHAWLFGPGGRQRWSVAFAGLACLGIGVSLTWRNLDRPDLDYGNSAPAPAAMMMPAPIVPAAPAAAPIARSSVAAGDTAVAGSMESAPEPTIQAYAAPAPAEAPQMAREAKKMAASRLAEEAERQAPVDALSDQAEVREQAVETMKAEASALAAKPRMATGKAKEATLVEQLEALLQLREKGDTQAADALLARLREANPQLDIEAELDRLGKRR</sequence>
<name>A0AAU7YBF1_9PSED</name>